<dbReference type="PANTHER" id="PTHR36844">
    <property type="entry name" value="PROTEASE PRSW"/>
    <property type="match status" value="1"/>
</dbReference>
<keyword evidence="2" id="KW-0812">Transmembrane</keyword>
<dbReference type="GO" id="GO:0008233">
    <property type="term" value="F:peptidase activity"/>
    <property type="evidence" value="ECO:0007669"/>
    <property type="project" value="InterPro"/>
</dbReference>
<protein>
    <submittedName>
        <fullName evidence="3">Putative membrane protein</fullName>
    </submittedName>
</protein>
<gene>
    <name evidence="3" type="ORF">BN12_20036</name>
</gene>
<accession>A0A077LUH8</accession>
<evidence type="ECO:0000313" key="4">
    <source>
        <dbReference type="Proteomes" id="UP000035721"/>
    </source>
</evidence>
<feature type="transmembrane region" description="Helical" evidence="2">
    <location>
        <begin position="188"/>
        <end position="207"/>
    </location>
</feature>
<feature type="transmembrane region" description="Helical" evidence="2">
    <location>
        <begin position="112"/>
        <end position="131"/>
    </location>
</feature>
<feature type="transmembrane region" description="Helical" evidence="2">
    <location>
        <begin position="286"/>
        <end position="307"/>
    </location>
</feature>
<dbReference type="InterPro" id="IPR026898">
    <property type="entry name" value="PrsW"/>
</dbReference>
<proteinExistence type="predicted"/>
<dbReference type="STRING" id="1194083.BN12_20036"/>
<dbReference type="Proteomes" id="UP000035721">
    <property type="component" value="Unassembled WGS sequence"/>
</dbReference>
<dbReference type="AlphaFoldDB" id="A0A077LUH8"/>
<dbReference type="RefSeq" id="WP_083454301.1">
    <property type="nucleotide sequence ID" value="NZ_HF570958.1"/>
</dbReference>
<feature type="transmembrane region" description="Helical" evidence="2">
    <location>
        <begin position="76"/>
        <end position="100"/>
    </location>
</feature>
<name>A0A077LUH8_9MICO</name>
<dbReference type="EMBL" id="CAJB01000112">
    <property type="protein sequence ID" value="CCH77493.1"/>
    <property type="molecule type" value="Genomic_DNA"/>
</dbReference>
<organism evidence="3 4">
    <name type="scientific">Nostocoides japonicum T1-X7</name>
    <dbReference type="NCBI Taxonomy" id="1194083"/>
    <lineage>
        <taxon>Bacteria</taxon>
        <taxon>Bacillati</taxon>
        <taxon>Actinomycetota</taxon>
        <taxon>Actinomycetes</taxon>
        <taxon>Micrococcales</taxon>
        <taxon>Intrasporangiaceae</taxon>
        <taxon>Nostocoides</taxon>
    </lineage>
</organism>
<keyword evidence="2" id="KW-0472">Membrane</keyword>
<keyword evidence="2" id="KW-1133">Transmembrane helix</keyword>
<feature type="region of interest" description="Disordered" evidence="1">
    <location>
        <begin position="1"/>
        <end position="43"/>
    </location>
</feature>
<evidence type="ECO:0000256" key="2">
    <source>
        <dbReference type="SAM" id="Phobius"/>
    </source>
</evidence>
<reference evidence="3 4" key="1">
    <citation type="journal article" date="2013" name="ISME J.">
        <title>A metabolic model for members of the genus Tetrasphaera involved in enhanced biological phosphorus removal.</title>
        <authorList>
            <person name="Kristiansen R."/>
            <person name="Nguyen H.T.T."/>
            <person name="Saunders A.M."/>
            <person name="Nielsen J.L."/>
            <person name="Wimmer R."/>
            <person name="Le V.Q."/>
            <person name="McIlroy S.J."/>
            <person name="Petrovski S."/>
            <person name="Seviour R.J."/>
            <person name="Calteau A."/>
            <person name="Nielsen K.L."/>
            <person name="Nielsen P.H."/>
        </authorList>
    </citation>
    <scope>NUCLEOTIDE SEQUENCE [LARGE SCALE GENOMIC DNA]</scope>
    <source>
        <strain evidence="3 4">T1-X7</strain>
    </source>
</reference>
<keyword evidence="4" id="KW-1185">Reference proteome</keyword>
<feature type="transmembrane region" description="Helical" evidence="2">
    <location>
        <begin position="50"/>
        <end position="70"/>
    </location>
</feature>
<evidence type="ECO:0000313" key="3">
    <source>
        <dbReference type="EMBL" id="CCH77493.1"/>
    </source>
</evidence>
<sequence length="411" mass="44032">MTTPNPWTGDDRPQPPGVRTSWSGQVSAYDPGSEPGPGSQRRSSRARIRTWAITGLVVVGFAFSGLVLAVNVGGHLGLVTTLLAVLAAALPLGIVVPTFLWLDRFEAEPTRLLVFAFAWGALFAAAIAAFLNTSALAVFRAATDPTSALQTTAVVVAPFVEEAAKGLLVLVVWRFLRREFDGIIDGMVYAGLVAAGFAFTENITYLGQAYQEGGGPYLAATFVLRGVFSPFAHPIFTCMTGIGIGIAATSGSRWLRVVAPLAGYLLAVLAHSMWNLAATLGGHGMVVFYVLVEVPIFVAFLALIGWARRREGQLIGIFLSPYAAAGWLSPGEVAMLSSMSRRREARMWARTNTGPRGLAAMRAFQDAASELALLRRRMYNSIADAQALGTERQLLDALVARRREFIGTTLV</sequence>
<comment type="caution">
    <text evidence="3">The sequence shown here is derived from an EMBL/GenBank/DDBJ whole genome shotgun (WGS) entry which is preliminary data.</text>
</comment>
<dbReference type="OrthoDB" id="9785431at2"/>
<evidence type="ECO:0000256" key="1">
    <source>
        <dbReference type="SAM" id="MobiDB-lite"/>
    </source>
</evidence>
<feature type="transmembrane region" description="Helical" evidence="2">
    <location>
        <begin position="227"/>
        <end position="247"/>
    </location>
</feature>
<dbReference type="Pfam" id="PF13367">
    <property type="entry name" value="PrsW-protease"/>
    <property type="match status" value="1"/>
</dbReference>
<dbReference type="PANTHER" id="PTHR36844:SF1">
    <property type="entry name" value="PROTEASE PRSW"/>
    <property type="match status" value="1"/>
</dbReference>
<feature type="transmembrane region" description="Helical" evidence="2">
    <location>
        <begin position="254"/>
        <end position="274"/>
    </location>
</feature>
<feature type="transmembrane region" description="Helical" evidence="2">
    <location>
        <begin position="151"/>
        <end position="176"/>
    </location>
</feature>